<feature type="transmembrane region" description="Helical" evidence="2">
    <location>
        <begin position="52"/>
        <end position="70"/>
    </location>
</feature>
<proteinExistence type="predicted"/>
<accession>A0A8H6XB09</accession>
<keyword evidence="2" id="KW-1133">Transmembrane helix</keyword>
<dbReference type="EMBL" id="JACAZH010000034">
    <property type="protein sequence ID" value="KAF7337327.1"/>
    <property type="molecule type" value="Genomic_DNA"/>
</dbReference>
<reference evidence="3" key="1">
    <citation type="submission" date="2020-05" db="EMBL/GenBank/DDBJ databases">
        <title>Mycena genomes resolve the evolution of fungal bioluminescence.</title>
        <authorList>
            <person name="Tsai I.J."/>
        </authorList>
    </citation>
    <scope>NUCLEOTIDE SEQUENCE</scope>
    <source>
        <strain evidence="3">160909Yilan</strain>
    </source>
</reference>
<name>A0A8H6XB09_9AGAR</name>
<feature type="transmembrane region" description="Helical" evidence="2">
    <location>
        <begin position="82"/>
        <end position="104"/>
    </location>
</feature>
<feature type="transmembrane region" description="Helical" evidence="2">
    <location>
        <begin position="116"/>
        <end position="137"/>
    </location>
</feature>
<dbReference type="OrthoDB" id="3227921at2759"/>
<feature type="transmembrane region" description="Helical" evidence="2">
    <location>
        <begin position="183"/>
        <end position="208"/>
    </location>
</feature>
<evidence type="ECO:0000256" key="1">
    <source>
        <dbReference type="SAM" id="MobiDB-lite"/>
    </source>
</evidence>
<keyword evidence="4" id="KW-1185">Reference proteome</keyword>
<feature type="transmembrane region" description="Helical" evidence="2">
    <location>
        <begin position="12"/>
        <end position="32"/>
    </location>
</feature>
<dbReference type="Proteomes" id="UP000623467">
    <property type="component" value="Unassembled WGS sequence"/>
</dbReference>
<evidence type="ECO:0000256" key="2">
    <source>
        <dbReference type="SAM" id="Phobius"/>
    </source>
</evidence>
<organism evidence="3 4">
    <name type="scientific">Mycena sanguinolenta</name>
    <dbReference type="NCBI Taxonomy" id="230812"/>
    <lineage>
        <taxon>Eukaryota</taxon>
        <taxon>Fungi</taxon>
        <taxon>Dikarya</taxon>
        <taxon>Basidiomycota</taxon>
        <taxon>Agaricomycotina</taxon>
        <taxon>Agaricomycetes</taxon>
        <taxon>Agaricomycetidae</taxon>
        <taxon>Agaricales</taxon>
        <taxon>Marasmiineae</taxon>
        <taxon>Mycenaceae</taxon>
        <taxon>Mycena</taxon>
    </lineage>
</organism>
<dbReference type="AlphaFoldDB" id="A0A8H6XB09"/>
<feature type="transmembrane region" description="Helical" evidence="2">
    <location>
        <begin position="439"/>
        <end position="460"/>
    </location>
</feature>
<evidence type="ECO:0000313" key="3">
    <source>
        <dbReference type="EMBL" id="KAF7337327.1"/>
    </source>
</evidence>
<comment type="caution">
    <text evidence="3">The sequence shown here is derived from an EMBL/GenBank/DDBJ whole genome shotgun (WGS) entry which is preliminary data.</text>
</comment>
<feature type="region of interest" description="Disordered" evidence="1">
    <location>
        <begin position="520"/>
        <end position="563"/>
    </location>
</feature>
<sequence length="563" mass="61270">MILSNFLFSPHTRVWNLRLLLLSTIVVLVILSVEFPGARQEYEYYGLVPLRLPWEILFPTISIILLHHVASVTDWPTPGLAIVDLILIFGEIGGLIAGFLRVIGSWADLFPSFFKFIFIPVGLSLALSIVFRTATIVRSRGRFFRQRFAFLGACTRASPPYSPAAILLNRSVARPLVSGESKIILVARAFILTCLALGVPAFGIYSIVVSPIQASVYTRSVATFAAADLDNLPSSGHVTFLMGFFGLNGSATTLGDFSVNLVSLGTQGNCSVTFADAGAERLVECTLPWGGLQPGSMISINLTIPSGYAVNIMPLSEKPSTTPLGAFFSEFTRAQPDSHSVRLQIPSDSVPVVPGSHLFGRLTWTQRKTVSRRALGIPTASKSVFIAEITGLQPYPSDSITGTNEATLVLFHPYPYAIKLQQDSLDITLLSGLSTFGGFWTSIEGVFILLFGANVLYFALGRRPLSALGLIHIFQRRALVRQWHADFPALRTEGGQPGSESAGVVAFIRERLIDIGQDAQPNEFEAQHSRSNSGSDEELMRAAMKETDGSEDAEKINLNPLYK</sequence>
<gene>
    <name evidence="3" type="ORF">MSAN_02258200</name>
</gene>
<keyword evidence="2" id="KW-0472">Membrane</keyword>
<feature type="compositionally biased region" description="Basic and acidic residues" evidence="1">
    <location>
        <begin position="538"/>
        <end position="555"/>
    </location>
</feature>
<evidence type="ECO:0000313" key="4">
    <source>
        <dbReference type="Proteomes" id="UP000623467"/>
    </source>
</evidence>
<protein>
    <submittedName>
        <fullName evidence="3">Short-chain dehydrogenase/reductase family protein</fullName>
    </submittedName>
</protein>
<keyword evidence="2" id="KW-0812">Transmembrane</keyword>